<keyword evidence="3" id="KW-0808">Transferase</keyword>
<name>A0A5B0DTX5_9HYPH</name>
<sequence length="378" mass="42184">MIAKPDQRGYRGWATALCGSVLIVLVFAWATPWLKLPEPGLAENRVLAEAPAVPASLRGIVHFPQELNSYIEDQFPPRRFAISGLNFLRYHLRYSGVPRVIVGPNGWLFYDIAATFAYQQGIPNLSESETERLVSGVVAYDRQLQENGRRFYVMAAPVKSSAFPQEVPNWLEMSEVDAARVAKAFADANEQNRFIYPVQEVQSTDELSYSPNDTHWNYYGAYAAYEKLIETIAKEVPAVGAPAPMETPDTASVPAAAIPRDLALMLGIANWVSGSHPSKVTFPPHDPARTTFLSERTDWAAAQVWETDAPSGLTLLLVRDSFSTEMLPLLKSHFSKLVIAHLDDGFLRDDLIEQYDPDVVVFELQEAGTPYMRHMKLP</sequence>
<protein>
    <recommendedName>
        <fullName evidence="8">AlgX/AlgJ SGNH hydrolase-like domain-containing protein</fullName>
    </recommendedName>
</protein>
<dbReference type="UniPathway" id="UPA00286"/>
<dbReference type="OrthoDB" id="175771at2"/>
<evidence type="ECO:0000313" key="10">
    <source>
        <dbReference type="Proteomes" id="UP000324738"/>
    </source>
</evidence>
<comment type="subcellular location">
    <subcellularLocation>
        <location evidence="1">Periplasm</location>
    </subcellularLocation>
</comment>
<dbReference type="AlphaFoldDB" id="A0A5B0DTX5"/>
<keyword evidence="6" id="KW-0016">Alginate biosynthesis</keyword>
<evidence type="ECO:0000256" key="2">
    <source>
        <dbReference type="ARBA" id="ARBA00005182"/>
    </source>
</evidence>
<evidence type="ECO:0000256" key="5">
    <source>
        <dbReference type="ARBA" id="ARBA00022764"/>
    </source>
</evidence>
<dbReference type="RefSeq" id="WP_149301283.1">
    <property type="nucleotide sequence ID" value="NZ_VTWH01000004.1"/>
</dbReference>
<comment type="caution">
    <text evidence="9">The sequence shown here is derived from an EMBL/GenBank/DDBJ whole genome shotgun (WGS) entry which is preliminary data.</text>
</comment>
<feature type="transmembrane region" description="Helical" evidence="7">
    <location>
        <begin position="12"/>
        <end position="34"/>
    </location>
</feature>
<evidence type="ECO:0000256" key="6">
    <source>
        <dbReference type="ARBA" id="ARBA00022841"/>
    </source>
</evidence>
<organism evidence="9 10">
    <name type="scientific">Aureimonas fodinaquatilis</name>
    <dbReference type="NCBI Taxonomy" id="2565783"/>
    <lineage>
        <taxon>Bacteria</taxon>
        <taxon>Pseudomonadati</taxon>
        <taxon>Pseudomonadota</taxon>
        <taxon>Alphaproteobacteria</taxon>
        <taxon>Hyphomicrobiales</taxon>
        <taxon>Aurantimonadaceae</taxon>
        <taxon>Aureimonas</taxon>
    </lineage>
</organism>
<comment type="pathway">
    <text evidence="2">Glycan biosynthesis; alginate biosynthesis.</text>
</comment>
<dbReference type="EMBL" id="VTWH01000004">
    <property type="protein sequence ID" value="KAA0969010.1"/>
    <property type="molecule type" value="Genomic_DNA"/>
</dbReference>
<gene>
    <name evidence="9" type="ORF">FPY71_15780</name>
</gene>
<keyword evidence="5" id="KW-0574">Periplasm</keyword>
<evidence type="ECO:0000256" key="7">
    <source>
        <dbReference type="SAM" id="Phobius"/>
    </source>
</evidence>
<keyword evidence="4" id="KW-0732">Signal</keyword>
<dbReference type="Proteomes" id="UP000324738">
    <property type="component" value="Unassembled WGS sequence"/>
</dbReference>
<reference evidence="9 10" key="1">
    <citation type="submission" date="2019-08" db="EMBL/GenBank/DDBJ databases">
        <title>Aureimonas fodiniaquatilis sp. nov., isolated from a coal mine wastewater.</title>
        <authorList>
            <person name="Kim W."/>
        </authorList>
    </citation>
    <scope>NUCLEOTIDE SEQUENCE [LARGE SCALE GENOMIC DNA]</scope>
    <source>
        <strain evidence="9 10">CAU 1482</strain>
    </source>
</reference>
<dbReference type="GO" id="GO:0042121">
    <property type="term" value="P:alginic acid biosynthetic process"/>
    <property type="evidence" value="ECO:0007669"/>
    <property type="project" value="UniProtKB-UniPathway"/>
</dbReference>
<accession>A0A5B0DTX5</accession>
<keyword evidence="7" id="KW-1133">Transmembrane helix</keyword>
<dbReference type="InterPro" id="IPR031811">
    <property type="entry name" value="ALGX/ALGJ_SGNH-like"/>
</dbReference>
<dbReference type="GO" id="GO:0042597">
    <property type="term" value="C:periplasmic space"/>
    <property type="evidence" value="ECO:0007669"/>
    <property type="project" value="UniProtKB-SubCell"/>
</dbReference>
<evidence type="ECO:0000256" key="1">
    <source>
        <dbReference type="ARBA" id="ARBA00004418"/>
    </source>
</evidence>
<feature type="domain" description="AlgX/AlgJ SGNH hydrolase-like" evidence="8">
    <location>
        <begin position="100"/>
        <end position="287"/>
    </location>
</feature>
<keyword evidence="7" id="KW-0472">Membrane</keyword>
<proteinExistence type="predicted"/>
<dbReference type="GO" id="GO:0016740">
    <property type="term" value="F:transferase activity"/>
    <property type="evidence" value="ECO:0007669"/>
    <property type="project" value="UniProtKB-KW"/>
</dbReference>
<keyword evidence="7" id="KW-0812">Transmembrane</keyword>
<keyword evidence="10" id="KW-1185">Reference proteome</keyword>
<evidence type="ECO:0000256" key="3">
    <source>
        <dbReference type="ARBA" id="ARBA00022679"/>
    </source>
</evidence>
<evidence type="ECO:0000259" key="8">
    <source>
        <dbReference type="Pfam" id="PF16822"/>
    </source>
</evidence>
<dbReference type="Pfam" id="PF16822">
    <property type="entry name" value="ALGX"/>
    <property type="match status" value="1"/>
</dbReference>
<evidence type="ECO:0000256" key="4">
    <source>
        <dbReference type="ARBA" id="ARBA00022729"/>
    </source>
</evidence>
<evidence type="ECO:0000313" key="9">
    <source>
        <dbReference type="EMBL" id="KAA0969010.1"/>
    </source>
</evidence>